<dbReference type="EMBL" id="UZAJ01042965">
    <property type="protein sequence ID" value="VDP24104.1"/>
    <property type="molecule type" value="Genomic_DNA"/>
</dbReference>
<reference evidence="3" key="1">
    <citation type="submission" date="2016-06" db="UniProtKB">
        <authorList>
            <consortium name="WormBaseParasite"/>
        </authorList>
    </citation>
    <scope>IDENTIFICATION</scope>
</reference>
<evidence type="ECO:0000313" key="3">
    <source>
        <dbReference type="WBParaSite" id="OFLC_0001583701-mRNA-1"/>
    </source>
</evidence>
<evidence type="ECO:0000313" key="1">
    <source>
        <dbReference type="EMBL" id="VDP24104.1"/>
    </source>
</evidence>
<reference evidence="1 2" key="2">
    <citation type="submission" date="2018-11" db="EMBL/GenBank/DDBJ databases">
        <authorList>
            <consortium name="Pathogen Informatics"/>
        </authorList>
    </citation>
    <scope>NUCLEOTIDE SEQUENCE [LARGE SCALE GENOMIC DNA]</scope>
</reference>
<dbReference type="WBParaSite" id="OFLC_0001583701-mRNA-1">
    <property type="protein sequence ID" value="OFLC_0001583701-mRNA-1"/>
    <property type="gene ID" value="OFLC_0001583701"/>
</dbReference>
<name>A0A183I7W2_9BILA</name>
<organism evidence="3">
    <name type="scientific">Onchocerca flexuosa</name>
    <dbReference type="NCBI Taxonomy" id="387005"/>
    <lineage>
        <taxon>Eukaryota</taxon>
        <taxon>Metazoa</taxon>
        <taxon>Ecdysozoa</taxon>
        <taxon>Nematoda</taxon>
        <taxon>Chromadorea</taxon>
        <taxon>Rhabditida</taxon>
        <taxon>Spirurina</taxon>
        <taxon>Spiruromorpha</taxon>
        <taxon>Filarioidea</taxon>
        <taxon>Onchocercidae</taxon>
        <taxon>Onchocerca</taxon>
    </lineage>
</organism>
<dbReference type="AlphaFoldDB" id="A0A183I7W2"/>
<protein>
    <submittedName>
        <fullName evidence="3">DUF3453 domain-containing protein</fullName>
    </submittedName>
</protein>
<evidence type="ECO:0000313" key="2">
    <source>
        <dbReference type="Proteomes" id="UP000267606"/>
    </source>
</evidence>
<keyword evidence="2" id="KW-1185">Reference proteome</keyword>
<proteinExistence type="predicted"/>
<accession>A0A183I7W2</accession>
<dbReference type="STRING" id="387005.A0A183I7W2"/>
<gene>
    <name evidence="1" type="ORF">OFLC_LOCUS15822</name>
</gene>
<dbReference type="Proteomes" id="UP000267606">
    <property type="component" value="Unassembled WGS sequence"/>
</dbReference>
<sequence>MAHTLRALTHLRMGVRIYALTILTLLMRTYPDLCRNSIDLFDSFVEFLNSKRIPANRKLLLDAVHAFLRAFLVEECARVGPLHVASFSIRTKQCTRINLIPTTAPLIDFCVLGSQPQQSKSSLYLSDKFLPALSGILSLFLMSASEDESSCNEKEWVDIFGMLNKALLQIRASSQTVQFEEELKKTLSGINSLLKNGNLSARIHTSLQKLNLPNKRPVGKVKNDH</sequence>